<dbReference type="AlphaFoldDB" id="A0A1H6PUZ2"/>
<dbReference type="Gene3D" id="3.40.50.1820">
    <property type="entry name" value="alpha/beta hydrolase"/>
    <property type="match status" value="1"/>
</dbReference>
<comment type="similarity">
    <text evidence="1">Belongs to the peptidase S33 family. ABHD4/ABHD5 subfamily.</text>
</comment>
<sequence length="419" mass="48108">MSELEETRNVRMKRFPYKEALRQWWNAPSAEKAEFDVLSMLPFFPKPDATRTATSKLVDIGKNRYINEFHIQNTTNGTPHRNLVMLHGYGTGLGIFFQNYDQISSTPDWNVFSLDLLGLGRSSRRPKFKIQTSDTDKKIVNEKTGEVVYPAVIESENYFIDAIEDWRQVRKIEKFTLMGHSMGGYLAAAYAFKYPERVEKLILVSPVGVERSGDVEVDDSASLLQGAKEIAAQPVPDERLFPAITHDEGMKVHPGAIPPQEKIHWLMKYLWTHHYSPFMLIRQAPPGVGVRLMSAWSLWRFQDLSEEDRMKLHLYSYKLMDSKASGELALTRLLKPVALARMPLLDRLDKIKCPTMWMYGEKDWMNAEAGAEATQTLNRNASNENNTQSVFKLVKRAGHHIYLDNTRAFNSLIVDFMTR</sequence>
<dbReference type="PANTHER" id="PTHR42886">
    <property type="entry name" value="RE40534P-RELATED"/>
    <property type="match status" value="1"/>
</dbReference>
<evidence type="ECO:0000313" key="3">
    <source>
        <dbReference type="EMBL" id="AOW06407.1"/>
    </source>
</evidence>
<dbReference type="Pfam" id="PF00561">
    <property type="entry name" value="Abhydrolase_1"/>
    <property type="match status" value="1"/>
</dbReference>
<evidence type="ECO:0000313" key="6">
    <source>
        <dbReference type="Proteomes" id="UP000256601"/>
    </source>
</evidence>
<proteinExistence type="inferred from homology"/>
<name>A0A1H6PUZ2_YARLL</name>
<dbReference type="GO" id="GO:0055088">
    <property type="term" value="P:lipid homeostasis"/>
    <property type="evidence" value="ECO:0007669"/>
    <property type="project" value="TreeGrafter"/>
</dbReference>
<organism evidence="3 5">
    <name type="scientific">Yarrowia lipolytica</name>
    <name type="common">Candida lipolytica</name>
    <dbReference type="NCBI Taxonomy" id="4952"/>
    <lineage>
        <taxon>Eukaryota</taxon>
        <taxon>Fungi</taxon>
        <taxon>Dikarya</taxon>
        <taxon>Ascomycota</taxon>
        <taxon>Saccharomycotina</taxon>
        <taxon>Dipodascomycetes</taxon>
        <taxon>Dipodascales</taxon>
        <taxon>Dipodascales incertae sedis</taxon>
        <taxon>Yarrowia</taxon>
    </lineage>
</organism>
<dbReference type="GO" id="GO:0004623">
    <property type="term" value="F:phospholipase A2 activity"/>
    <property type="evidence" value="ECO:0007669"/>
    <property type="project" value="TreeGrafter"/>
</dbReference>
<keyword evidence="4" id="KW-0378">Hydrolase</keyword>
<reference evidence="4 6" key="2">
    <citation type="submission" date="2018-07" db="EMBL/GenBank/DDBJ databases">
        <title>Draft Genome Assemblies for Five Robust Yarrowia lipolytica Strains Exhibiting High Lipid Production and Pentose Sugar Utilization and Sugar Alcohol Secretion from Undetoxified Lignocellulosic Biomass Hydrolysates.</title>
        <authorList>
            <consortium name="DOE Joint Genome Institute"/>
            <person name="Walker C."/>
            <person name="Ryu S."/>
            <person name="Na H."/>
            <person name="Zane M."/>
            <person name="LaButti K."/>
            <person name="Lipzen A."/>
            <person name="Haridas S."/>
            <person name="Barry K."/>
            <person name="Grigoriev I.V."/>
            <person name="Quarterman J."/>
            <person name="Slininger P."/>
            <person name="Dien B."/>
            <person name="Trinh C.T."/>
        </authorList>
    </citation>
    <scope>NUCLEOTIDE SEQUENCE [LARGE SCALE GENOMIC DNA]</scope>
    <source>
        <strain evidence="4 6">YB392</strain>
    </source>
</reference>
<evidence type="ECO:0000313" key="5">
    <source>
        <dbReference type="Proteomes" id="UP000182444"/>
    </source>
</evidence>
<dbReference type="InterPro" id="IPR000073">
    <property type="entry name" value="AB_hydrolase_1"/>
</dbReference>
<dbReference type="PANTHER" id="PTHR42886:SF29">
    <property type="entry name" value="PUMMELIG, ISOFORM A"/>
    <property type="match status" value="1"/>
</dbReference>
<evidence type="ECO:0000259" key="2">
    <source>
        <dbReference type="Pfam" id="PF00561"/>
    </source>
</evidence>
<accession>A0A1H6PUZ2</accession>
<dbReference type="GO" id="GO:0006654">
    <property type="term" value="P:phosphatidic acid biosynthetic process"/>
    <property type="evidence" value="ECO:0007669"/>
    <property type="project" value="TreeGrafter"/>
</dbReference>
<dbReference type="OrthoDB" id="7457040at2759"/>
<gene>
    <name evidence="4" type="ORF">B0I71DRAFT_128583</name>
    <name evidence="3" type="ORF">YALI1_E41421g</name>
</gene>
<dbReference type="GeneID" id="2912143"/>
<dbReference type="eggNOG" id="KOG4409">
    <property type="taxonomic scope" value="Eukaryota"/>
</dbReference>
<dbReference type="GO" id="GO:0005743">
    <property type="term" value="C:mitochondrial inner membrane"/>
    <property type="evidence" value="ECO:0007669"/>
    <property type="project" value="TreeGrafter"/>
</dbReference>
<dbReference type="VEuPathDB" id="FungiDB:YALI0_E34881g"/>
<dbReference type="OMA" id="ADQHLVM"/>
<dbReference type="KEGG" id="yli:2912143"/>
<dbReference type="VEuPathDB" id="FungiDB:YALI1_E41421g"/>
<evidence type="ECO:0000313" key="4">
    <source>
        <dbReference type="EMBL" id="RDW27714.1"/>
    </source>
</evidence>
<dbReference type="GO" id="GO:0035965">
    <property type="term" value="P:cardiolipin acyl-chain remodeling"/>
    <property type="evidence" value="ECO:0007669"/>
    <property type="project" value="TreeGrafter"/>
</dbReference>
<protein>
    <submittedName>
        <fullName evidence="4">Alpha/Beta hydrolase protein</fullName>
    </submittedName>
</protein>
<dbReference type="RefSeq" id="XP_504791.1">
    <property type="nucleotide sequence ID" value="XM_504791.1"/>
</dbReference>
<dbReference type="Proteomes" id="UP000256601">
    <property type="component" value="Unassembled WGS sequence"/>
</dbReference>
<dbReference type="EMBL" id="CP017557">
    <property type="protein sequence ID" value="AOW06407.1"/>
    <property type="molecule type" value="Genomic_DNA"/>
</dbReference>
<feature type="domain" description="AB hydrolase-1" evidence="2">
    <location>
        <begin position="83"/>
        <end position="217"/>
    </location>
</feature>
<dbReference type="GO" id="GO:0042171">
    <property type="term" value="F:lysophosphatidic acid acyltransferase activity"/>
    <property type="evidence" value="ECO:0007669"/>
    <property type="project" value="TreeGrafter"/>
</dbReference>
<reference evidence="3 5" key="1">
    <citation type="journal article" date="2016" name="PLoS ONE">
        <title>Sequence Assembly of Yarrowia lipolytica Strain W29/CLIB89 Shows Transposable Element Diversity.</title>
        <authorList>
            <person name="Magnan C."/>
            <person name="Yu J."/>
            <person name="Chang I."/>
            <person name="Jahn E."/>
            <person name="Kanomata Y."/>
            <person name="Wu J."/>
            <person name="Zeller M."/>
            <person name="Oakes M."/>
            <person name="Baldi P."/>
            <person name="Sandmeyer S."/>
        </authorList>
    </citation>
    <scope>NUCLEOTIDE SEQUENCE [LARGE SCALE GENOMIC DNA]</scope>
    <source>
        <strain evidence="3">CLIB89</strain>
        <strain evidence="5">CLIB89(W29)</strain>
    </source>
</reference>
<dbReference type="Proteomes" id="UP000182444">
    <property type="component" value="Chromosome 1E"/>
</dbReference>
<dbReference type="EMBL" id="KZ858959">
    <property type="protein sequence ID" value="RDW27714.1"/>
    <property type="molecule type" value="Genomic_DNA"/>
</dbReference>
<evidence type="ECO:0000256" key="1">
    <source>
        <dbReference type="ARBA" id="ARBA00038097"/>
    </source>
</evidence>
<dbReference type="SUPFAM" id="SSF53474">
    <property type="entry name" value="alpha/beta-Hydrolases"/>
    <property type="match status" value="1"/>
</dbReference>
<dbReference type="InterPro" id="IPR029058">
    <property type="entry name" value="AB_hydrolase_fold"/>
</dbReference>